<evidence type="ECO:0000256" key="1">
    <source>
        <dbReference type="SAM" id="MobiDB-lite"/>
    </source>
</evidence>
<protein>
    <submittedName>
        <fullName evidence="2">Uncharacterized protein</fullName>
    </submittedName>
</protein>
<feature type="compositionally biased region" description="Polar residues" evidence="1">
    <location>
        <begin position="40"/>
        <end position="52"/>
    </location>
</feature>
<sequence length="351" mass="39638">MANTKNKPTENTTMAEESTTDMASRIVTDDDLPIAMDIPSTDSVSAPQTQKGNEIRPSGPRREGGSTKEEPIISCLTNKRVFVRLIPKESGMFTNPKHEYAGNMAPTSKRVFTVPMDRKGQLVNVLTNSEKAFLEEAMGLDPNALSVYKKQDNFWENYEVILHKEDNILDLSVPSQYIDYKVLLANKDTICPSLEDLDQCFKASYMYVIVQENEEIKKSYTSTNVNMRAYMALGAIRDDKSKLAYAIRVMDGRKISGEPNELLPVAESLMQMNPNLFLSIVEDPYMNTKILIYDAVKERIISRSGEYYYLASDNSPLCEEGQEPILSNAAKFLNAPRHQEIKFSIEAKLNR</sequence>
<feature type="region of interest" description="Disordered" evidence="1">
    <location>
        <begin position="1"/>
        <end position="71"/>
    </location>
</feature>
<proteinExistence type="predicted"/>
<name>A0A8S5QTG5_9CAUD</name>
<feature type="compositionally biased region" description="Basic and acidic residues" evidence="1">
    <location>
        <begin position="60"/>
        <end position="71"/>
    </location>
</feature>
<organism evidence="2">
    <name type="scientific">CrAss-like virus sp. ctDAq1</name>
    <dbReference type="NCBI Taxonomy" id="2826822"/>
    <lineage>
        <taxon>Viruses</taxon>
        <taxon>Duplodnaviria</taxon>
        <taxon>Heunggongvirae</taxon>
        <taxon>Uroviricota</taxon>
        <taxon>Caudoviricetes</taxon>
        <taxon>Crassvirales</taxon>
    </lineage>
</organism>
<evidence type="ECO:0000313" key="2">
    <source>
        <dbReference type="EMBL" id="DAE22478.1"/>
    </source>
</evidence>
<reference evidence="2" key="1">
    <citation type="journal article" date="2021" name="Proc. Natl. Acad. Sci. U.S.A.">
        <title>A Catalog of Tens of Thousands of Viruses from Human Metagenomes Reveals Hidden Associations with Chronic Diseases.</title>
        <authorList>
            <person name="Tisza M.J."/>
            <person name="Buck C.B."/>
        </authorList>
    </citation>
    <scope>NUCLEOTIDE SEQUENCE</scope>
    <source>
        <strain evidence="2">CtDAq1</strain>
    </source>
</reference>
<feature type="compositionally biased region" description="Polar residues" evidence="1">
    <location>
        <begin position="1"/>
        <end position="22"/>
    </location>
</feature>
<accession>A0A8S5QTG5</accession>
<dbReference type="EMBL" id="BK015733">
    <property type="protein sequence ID" value="DAE22478.1"/>
    <property type="molecule type" value="Genomic_DNA"/>
</dbReference>